<dbReference type="SUPFAM" id="SSF51445">
    <property type="entry name" value="(Trans)glycosidases"/>
    <property type="match status" value="1"/>
</dbReference>
<protein>
    <recommendedName>
        <fullName evidence="3">beta-galactosidase</fullName>
        <ecNumber evidence="3">3.2.1.23</ecNumber>
    </recommendedName>
</protein>
<dbReference type="Gene3D" id="3.80.10.10">
    <property type="entry name" value="Ribonuclease Inhibitor"/>
    <property type="match status" value="1"/>
</dbReference>
<dbReference type="SUPFAM" id="SSF52058">
    <property type="entry name" value="L domain-like"/>
    <property type="match status" value="1"/>
</dbReference>
<dbReference type="InterPro" id="IPR006102">
    <property type="entry name" value="Ig-like_GH2"/>
</dbReference>
<dbReference type="Pfam" id="PF13306">
    <property type="entry name" value="LRR_5"/>
    <property type="match status" value="1"/>
</dbReference>
<keyword evidence="11" id="KW-1185">Reference proteome</keyword>
<feature type="domain" description="Glycoside hydrolase family 2 immunoglobulin-like beta-sandwich" evidence="7">
    <location>
        <begin position="354"/>
        <end position="409"/>
    </location>
</feature>
<reference evidence="10 11" key="1">
    <citation type="journal article" date="2019" name="Anaerobe">
        <title>Detection of Robinsoniella peoriensis in multiple bone samples of a trauma patient.</title>
        <authorList>
            <person name="Schrottner P."/>
            <person name="Hartwich K."/>
            <person name="Bunk B."/>
            <person name="Schober I."/>
            <person name="Helbig S."/>
            <person name="Rudolph W.W."/>
            <person name="Gunzer F."/>
        </authorList>
    </citation>
    <scope>NUCLEOTIDE SEQUENCE [LARGE SCALE GENOMIC DNA]</scope>
    <source>
        <strain evidence="10 11">DSM 106044</strain>
    </source>
</reference>
<dbReference type="InterPro" id="IPR017853">
    <property type="entry name" value="GH"/>
</dbReference>
<keyword evidence="4 10" id="KW-0378">Hydrolase</keyword>
<dbReference type="InterPro" id="IPR006103">
    <property type="entry name" value="Glyco_hydro_2_cat"/>
</dbReference>
<dbReference type="Pfam" id="PF02837">
    <property type="entry name" value="Glyco_hydro_2_N"/>
    <property type="match status" value="1"/>
</dbReference>
<evidence type="ECO:0000259" key="7">
    <source>
        <dbReference type="Pfam" id="PF00703"/>
    </source>
</evidence>
<dbReference type="PRINTS" id="PR00132">
    <property type="entry name" value="GLHYDRLASE2"/>
</dbReference>
<dbReference type="InterPro" id="IPR006104">
    <property type="entry name" value="Glyco_hydro_2_N"/>
</dbReference>
<dbReference type="InterPro" id="IPR006101">
    <property type="entry name" value="Glyco_hydro_2"/>
</dbReference>
<evidence type="ECO:0000256" key="1">
    <source>
        <dbReference type="ARBA" id="ARBA00001412"/>
    </source>
</evidence>
<dbReference type="Gene3D" id="2.70.98.10">
    <property type="match status" value="1"/>
</dbReference>
<dbReference type="InterPro" id="IPR008979">
    <property type="entry name" value="Galactose-bd-like_sf"/>
</dbReference>
<dbReference type="EC" id="3.2.1.23" evidence="3"/>
<evidence type="ECO:0000256" key="2">
    <source>
        <dbReference type="ARBA" id="ARBA00007401"/>
    </source>
</evidence>
<dbReference type="SUPFAM" id="SSF49303">
    <property type="entry name" value="beta-Galactosidase/glucuronidase domain"/>
    <property type="match status" value="1"/>
</dbReference>
<dbReference type="InterPro" id="IPR050347">
    <property type="entry name" value="Bact_Beta-galactosidase"/>
</dbReference>
<dbReference type="STRING" id="180332.GCA_000797495_02348"/>
<evidence type="ECO:0000259" key="9">
    <source>
        <dbReference type="Pfam" id="PF02837"/>
    </source>
</evidence>
<proteinExistence type="inferred from homology"/>
<dbReference type="Gene3D" id="2.60.40.2700">
    <property type="match status" value="1"/>
</dbReference>
<sequence length="2107" mass="231663" precursor="true">MALAGVMIFQMNGILVFAEAASSDVQTADVQEVEETEIGSDVWDTPVIPDAARYIKGIEQTEVSLNEKTGDGTWRYLFDIPDYTQEGGIAAPNEENQDFDFSKWEERDWKNIKVPGEPLMQGFDILTNNEYYYQREITVPEDFAGNRVLVRFDGVYSNSRVWINGKYIRTHVGGFTTWDCDITEFAAPGETVTMTVGVAEIYSTTKGIWNPEGKSVNNPANATEYAHHNMGGINRDVSLVAVPYDSIARTYVNTDFDETFTNADLEVTAQLNMVSGEGALLVELLDGESVVTSGTIDFDRETEALKNLPELVEEASTLLKENETNLYEGNSGKTGQYSKAAFENMRKERDNALKVLAGTGELSAAKKLTLPVTEPKQWDAEHPNLYTLRTTLLVNGEAVQINEENVGFREIHYGGADGTDTNKVYVNGKEVKLRGTCRHDVSDDLGRSMTREESYAEIAAYKNANINHIRTSHYPASEDLLDACDEMGIYVEQETAVCFQGPWADVSSKYEDFLPQFTEMIERDRNRPSILIWSLGNESNYSKVASQSGGNAFQDEREYLRDVDTTRPCVFSFPDTGEPAGFADIYSAHYANVTGGMGRADKPVIHDEYAHISCYNLDELQRDVNVRNFWGESVKKGWENIFTSDGALGGALWGGIDDVFYIPEGTTERWQSHSDGQTAGYGEWGSVLDAYLREKPEAYLTKKAYSPVRVEEEACYISDGTMYIPVKNWFDHTDTNELKLEYTVDGEQNEIMVGESIAPHSDGVITINGVSQDAQAVNLKFYTPDGIMVDEYNVAISSKQYNFTPAGDQAPAIEENEQDIVVKGKDFSVSFSKESGMILSGQFQDQVLVTGGPYLHVTGMSLGEWNLAEIDGITAETQEQYAVVTVNGSYANGQGVRFDIKISGNGIITTDYTLTTAPKVTSGLKEVGISYDIDKDTDSVSWLRDGLYTAYPEDHIGRNKGVALKVREGSDVTPDQYGVEPQWSWKDDMKNYFVYSTDDPNNGLVTNDFKTMREHVWSYDVNYGLEADAPRISVEAPDANVAARVAITFDLGYVDDRDAAIKYTGGWATYDSNSDYAGTETFSSKLGDSCEFKFTGTGIRYIGSKQKNTGLVKVYVDGEFKEEIDTYSNLGNDLKQTVIYSIEGLENGEHTIRLETAGGKANCIVVDAFEVLKPEGSSATEKAQLIINNQWYYPNLGWGNYTGIQGKLANGSTGSGTIRLTNENNLTEETITSLVNLKISAVNEEELKVSYHVQNESEATEVKLQWYRVAAGDPDSKAQVIEGAENDILNIKGLEANKVYCKATLLIDGKERQTVKSNGIEIGQDSYRYYDILDDSDEFVFSGTKGTDYKTDKDKSWTANAYGKSVTYLMDTKNEAGVSFKFAGSGIRWVGAKENNQGIAEVTVDGGSPVEIDLFDANSSTGNQVNEVLFEQVWDEPGEHEITINRTGRKNPLSLGANVSLDAFIIINDVSENVRISDVAVNENEDGSLTAGCTITNGAPEDLEYQWYAADAYSAQGYDKETYVAIEGAVSQNYMPADTDAGKLLRCDVWSADVSTPVRSANAILAKALMIDDTDESVQYPEGSIQDTADASYLAGNKPYNNTITYFKDGEVKLQFNGTGIVWLSGYDQTLRSAAVKIDDGSAESVEIRAAQGGGWDFNQYKVYGVTGLEPGNHSITITAGTPGVYNNADAFMVLNPGEEQPQTGSISEDVQEPKMQSGLESESEANNGEEQAETDNTVMTQTGTARKAEIRINGNAVMTQTGTVNRTDSQDNGNSVMTQTGTIDKSVSEDIDNAIVKLTKAISDFKASRIEKEPVDKSKLSALINSVNGKYNEKLYTPESWKVFIQALNAAKGVNANDNAVQADVSKAISALESAIRGLKPSQAKPVPVDKTALKNLYQSCASLKKADYTASTWSVLEAAMKNAAAVINNPNATKEMTDQAYNALNKAKSGLSKIPALPKKGSTYQTRGLRYKVTASTSRTKTVMLVKPAKKTYRSITIPSTVKIKGYTYKVTRIDDNAFRKNTRLSKITIGSNVTKIGKESFAGCKKLKSVTLKSKSITSIGKYAFKNISTKAKIYVPKKKYLSYKKMLSKAKLSSKVKIIKKSM</sequence>
<dbReference type="Gene3D" id="1.20.1270.70">
    <property type="entry name" value="Designed single chain three-helix bundle"/>
    <property type="match status" value="2"/>
</dbReference>
<dbReference type="InterPro" id="IPR011013">
    <property type="entry name" value="Gal_mutarotase_sf_dom"/>
</dbReference>
<dbReference type="Pfam" id="PF00703">
    <property type="entry name" value="Glyco_hydro_2"/>
    <property type="match status" value="1"/>
</dbReference>
<dbReference type="PANTHER" id="PTHR46323:SF2">
    <property type="entry name" value="BETA-GALACTOSIDASE"/>
    <property type="match status" value="1"/>
</dbReference>
<evidence type="ECO:0000256" key="4">
    <source>
        <dbReference type="ARBA" id="ARBA00022801"/>
    </source>
</evidence>
<dbReference type="Pfam" id="PF02836">
    <property type="entry name" value="Glyco_hydro_2_C"/>
    <property type="match status" value="1"/>
</dbReference>
<dbReference type="Gene3D" id="2.60.40.10">
    <property type="entry name" value="Immunoglobulins"/>
    <property type="match status" value="1"/>
</dbReference>
<feature type="domain" description="Glycoside hydrolase family 2 catalytic" evidence="8">
    <location>
        <begin position="422"/>
        <end position="611"/>
    </location>
</feature>
<comment type="caution">
    <text evidence="10">The sequence shown here is derived from an EMBL/GenBank/DDBJ whole genome shotgun (WGS) entry which is preliminary data.</text>
</comment>
<dbReference type="GO" id="GO:0009341">
    <property type="term" value="C:beta-galactosidase complex"/>
    <property type="evidence" value="ECO:0007669"/>
    <property type="project" value="TreeGrafter"/>
</dbReference>
<dbReference type="GO" id="GO:0030246">
    <property type="term" value="F:carbohydrate binding"/>
    <property type="evidence" value="ECO:0007669"/>
    <property type="project" value="InterPro"/>
</dbReference>
<gene>
    <name evidence="10" type="primary">ebgA_4</name>
    <name evidence="10" type="ORF">DSM106044_05246</name>
</gene>
<dbReference type="InterPro" id="IPR013783">
    <property type="entry name" value="Ig-like_fold"/>
</dbReference>
<dbReference type="Gene3D" id="2.60.120.260">
    <property type="entry name" value="Galactose-binding domain-like"/>
    <property type="match status" value="4"/>
</dbReference>
<comment type="similarity">
    <text evidence="2">Belongs to the glycosyl hydrolase 2 family.</text>
</comment>
<dbReference type="SUPFAM" id="SSF74650">
    <property type="entry name" value="Galactose mutarotase-like"/>
    <property type="match status" value="1"/>
</dbReference>
<keyword evidence="5 10" id="KW-0326">Glycosidase</keyword>
<dbReference type="EMBL" id="QGQD01000107">
    <property type="protein sequence ID" value="TLC97883.1"/>
    <property type="molecule type" value="Genomic_DNA"/>
</dbReference>
<dbReference type="PANTHER" id="PTHR46323">
    <property type="entry name" value="BETA-GALACTOSIDASE"/>
    <property type="match status" value="1"/>
</dbReference>
<feature type="domain" description="Glycosyl hydrolases family 2 sugar binding" evidence="9">
    <location>
        <begin position="103"/>
        <end position="243"/>
    </location>
</feature>
<feature type="compositionally biased region" description="Polar residues" evidence="6">
    <location>
        <begin position="1719"/>
        <end position="1738"/>
    </location>
</feature>
<dbReference type="PROSITE" id="PS00608">
    <property type="entry name" value="GLYCOSYL_HYDROL_F2_2"/>
    <property type="match status" value="1"/>
</dbReference>
<evidence type="ECO:0000256" key="5">
    <source>
        <dbReference type="ARBA" id="ARBA00023295"/>
    </source>
</evidence>
<evidence type="ECO:0000313" key="10">
    <source>
        <dbReference type="EMBL" id="TLC97883.1"/>
    </source>
</evidence>
<name>A0A4U8Q170_9FIRM</name>
<dbReference type="InterPro" id="IPR036156">
    <property type="entry name" value="Beta-gal/glucu_dom_sf"/>
</dbReference>
<dbReference type="InterPro" id="IPR014718">
    <property type="entry name" value="GH-type_carb-bd"/>
</dbReference>
<dbReference type="Proteomes" id="UP000306509">
    <property type="component" value="Unassembled WGS sequence"/>
</dbReference>
<organism evidence="10 11">
    <name type="scientific">Robinsoniella peoriensis</name>
    <dbReference type="NCBI Taxonomy" id="180332"/>
    <lineage>
        <taxon>Bacteria</taxon>
        <taxon>Bacillati</taxon>
        <taxon>Bacillota</taxon>
        <taxon>Clostridia</taxon>
        <taxon>Lachnospirales</taxon>
        <taxon>Lachnospiraceae</taxon>
        <taxon>Robinsoniella</taxon>
    </lineage>
</organism>
<comment type="catalytic activity">
    <reaction evidence="1">
        <text>Hydrolysis of terminal non-reducing beta-D-galactose residues in beta-D-galactosides.</text>
        <dbReference type="EC" id="3.2.1.23"/>
    </reaction>
</comment>
<dbReference type="SUPFAM" id="SSF49785">
    <property type="entry name" value="Galactose-binding domain-like"/>
    <property type="match status" value="1"/>
</dbReference>
<evidence type="ECO:0000313" key="11">
    <source>
        <dbReference type="Proteomes" id="UP000306509"/>
    </source>
</evidence>
<evidence type="ECO:0000259" key="8">
    <source>
        <dbReference type="Pfam" id="PF02836"/>
    </source>
</evidence>
<evidence type="ECO:0000256" key="6">
    <source>
        <dbReference type="SAM" id="MobiDB-lite"/>
    </source>
</evidence>
<dbReference type="InterPro" id="IPR023232">
    <property type="entry name" value="Glyco_hydro_2_AS"/>
</dbReference>
<dbReference type="InterPro" id="IPR032675">
    <property type="entry name" value="LRR_dom_sf"/>
</dbReference>
<dbReference type="Gene3D" id="3.20.20.80">
    <property type="entry name" value="Glycosidases"/>
    <property type="match status" value="1"/>
</dbReference>
<dbReference type="Pfam" id="PF07554">
    <property type="entry name" value="FIVAR"/>
    <property type="match status" value="2"/>
</dbReference>
<evidence type="ECO:0000256" key="3">
    <source>
        <dbReference type="ARBA" id="ARBA00012756"/>
    </source>
</evidence>
<accession>A0A4U8Q170</accession>
<dbReference type="GO" id="GO:0005990">
    <property type="term" value="P:lactose catabolic process"/>
    <property type="evidence" value="ECO:0007669"/>
    <property type="project" value="TreeGrafter"/>
</dbReference>
<dbReference type="InterPro" id="IPR026906">
    <property type="entry name" value="LRR_5"/>
</dbReference>
<feature type="region of interest" description="Disordered" evidence="6">
    <location>
        <begin position="1696"/>
        <end position="1738"/>
    </location>
</feature>
<dbReference type="GO" id="GO:0004565">
    <property type="term" value="F:beta-galactosidase activity"/>
    <property type="evidence" value="ECO:0007669"/>
    <property type="project" value="UniProtKB-EC"/>
</dbReference>